<name>A0A510V309_9CELL</name>
<dbReference type="Gene3D" id="3.20.20.450">
    <property type="entry name" value="EAL domain"/>
    <property type="match status" value="1"/>
</dbReference>
<evidence type="ECO:0000313" key="2">
    <source>
        <dbReference type="EMBL" id="GEK19505.1"/>
    </source>
</evidence>
<reference evidence="2 3" key="1">
    <citation type="submission" date="2019-07" db="EMBL/GenBank/DDBJ databases">
        <title>Whole genome shotgun sequence of Cellulomonas xylanilytica NBRC 101102.</title>
        <authorList>
            <person name="Hosoyama A."/>
            <person name="Uohara A."/>
            <person name="Ohji S."/>
            <person name="Ichikawa N."/>
        </authorList>
    </citation>
    <scope>NUCLEOTIDE SEQUENCE [LARGE SCALE GENOMIC DNA]</scope>
    <source>
        <strain evidence="2 3">NBRC 101102</strain>
    </source>
</reference>
<gene>
    <name evidence="2" type="ORF">CXY01_00250</name>
</gene>
<dbReference type="SMART" id="SM00052">
    <property type="entry name" value="EAL"/>
    <property type="match status" value="1"/>
</dbReference>
<dbReference type="PROSITE" id="PS50883">
    <property type="entry name" value="EAL"/>
    <property type="match status" value="1"/>
</dbReference>
<dbReference type="Pfam" id="PF00563">
    <property type="entry name" value="EAL"/>
    <property type="match status" value="1"/>
</dbReference>
<dbReference type="AlphaFoldDB" id="A0A510V309"/>
<dbReference type="PANTHER" id="PTHR33121">
    <property type="entry name" value="CYCLIC DI-GMP PHOSPHODIESTERASE PDEF"/>
    <property type="match status" value="1"/>
</dbReference>
<dbReference type="EMBL" id="BJUB01000001">
    <property type="protein sequence ID" value="GEK19505.1"/>
    <property type="molecule type" value="Genomic_DNA"/>
</dbReference>
<organism evidence="2 3">
    <name type="scientific">Cellulomonas xylanilytica</name>
    <dbReference type="NCBI Taxonomy" id="233583"/>
    <lineage>
        <taxon>Bacteria</taxon>
        <taxon>Bacillati</taxon>
        <taxon>Actinomycetota</taxon>
        <taxon>Actinomycetes</taxon>
        <taxon>Micrococcales</taxon>
        <taxon>Cellulomonadaceae</taxon>
        <taxon>Cellulomonas</taxon>
    </lineage>
</organism>
<dbReference type="OrthoDB" id="9804751at2"/>
<accession>A0A510V309</accession>
<dbReference type="Proteomes" id="UP000321118">
    <property type="component" value="Unassembled WGS sequence"/>
</dbReference>
<keyword evidence="3" id="KW-1185">Reference proteome</keyword>
<protein>
    <recommendedName>
        <fullName evidence="1">EAL domain-containing protein</fullName>
    </recommendedName>
</protein>
<dbReference type="SUPFAM" id="SSF141868">
    <property type="entry name" value="EAL domain-like"/>
    <property type="match status" value="1"/>
</dbReference>
<sequence length="207" mass="22657">MTASVVSPALPSRLPIASQPIWTTDGRLFGNEFLYRSRDGLPAQVDRWRSDRQDVATASVLEALFGDGPPAATTYAFVNITRSFLVDDRPLPAHAGRLVLEIVESVAADEDVMDGLERLRERGYLIAIDDFAAEPDQVAMMPYADFVKIDCRDVRRQGAALVDLARTHGAQLVAERVSDSLLVEECRAWGFDLLQGDVLGPAITLTA</sequence>
<dbReference type="InterPro" id="IPR035919">
    <property type="entry name" value="EAL_sf"/>
</dbReference>
<dbReference type="InterPro" id="IPR001633">
    <property type="entry name" value="EAL_dom"/>
</dbReference>
<feature type="domain" description="EAL" evidence="1">
    <location>
        <begin position="1"/>
        <end position="207"/>
    </location>
</feature>
<dbReference type="RefSeq" id="WP_146925054.1">
    <property type="nucleotide sequence ID" value="NZ_BJUB01000001.1"/>
</dbReference>
<comment type="caution">
    <text evidence="2">The sequence shown here is derived from an EMBL/GenBank/DDBJ whole genome shotgun (WGS) entry which is preliminary data.</text>
</comment>
<evidence type="ECO:0000313" key="3">
    <source>
        <dbReference type="Proteomes" id="UP000321118"/>
    </source>
</evidence>
<dbReference type="PANTHER" id="PTHR33121:SF79">
    <property type="entry name" value="CYCLIC DI-GMP PHOSPHODIESTERASE PDED-RELATED"/>
    <property type="match status" value="1"/>
</dbReference>
<evidence type="ECO:0000259" key="1">
    <source>
        <dbReference type="PROSITE" id="PS50883"/>
    </source>
</evidence>
<dbReference type="GO" id="GO:0071111">
    <property type="term" value="F:cyclic-guanylate-specific phosphodiesterase activity"/>
    <property type="evidence" value="ECO:0007669"/>
    <property type="project" value="InterPro"/>
</dbReference>
<proteinExistence type="predicted"/>
<dbReference type="InterPro" id="IPR050706">
    <property type="entry name" value="Cyclic-di-GMP_PDE-like"/>
</dbReference>